<dbReference type="GO" id="GO:0003677">
    <property type="term" value="F:DNA binding"/>
    <property type="evidence" value="ECO:0007669"/>
    <property type="project" value="UniProtKB-KW"/>
</dbReference>
<dbReference type="HOGENOM" id="CLU_017584_0_0_11"/>
<dbReference type="PANTHER" id="PTHR46577">
    <property type="entry name" value="HTH-TYPE TRANSCRIPTIONAL REGULATORY PROTEIN GABR"/>
    <property type="match status" value="1"/>
</dbReference>
<dbReference type="Proteomes" id="UP000004705">
    <property type="component" value="Chromosome"/>
</dbReference>
<dbReference type="GO" id="GO:0003700">
    <property type="term" value="F:DNA-binding transcription factor activity"/>
    <property type="evidence" value="ECO:0007669"/>
    <property type="project" value="InterPro"/>
</dbReference>
<evidence type="ECO:0000256" key="1">
    <source>
        <dbReference type="ARBA" id="ARBA00005384"/>
    </source>
</evidence>
<gene>
    <name evidence="8" type="ORF">SacazDRAFT_04448</name>
</gene>
<sequence>MSGEVDRFQHGAALAMVLGDWSAGEGPLYRKLAAALARAVDDGALTTGERLPSERELARVLAVSRATVVAAYEELRERGVVDRRQGSGTRITGRRKPPRSDGRVRGGQGTAIVQRLIDGPGSLISLSYAADAGLPEVADAVHAVAAHDLTELLADPGYHPRGLPVLRAAIADHYTATGLPTEPEQVLVTSGAHQALVLLAEVYLRGAVSVVVEAPSWSPCLDIFRQHGVDLVPVGLDADGGDGIDVHALASALATTSPSLLYVMPSFHNPTGRLMSATRRRQVAELAARHEVAVVEDNAYEGSLLSGDVATMPAPLAAYAPASAEVLTVASLKGVWAGLRVGWVRGPVGVVERCARRKAMADLGSPLLDQAVAARLVPRLGELRRSRSAVRREQCAELQRLLRHRLPEWSWRTPDGGSSLWVRLPGDHSADVFAQLALRHGVEVVPGSAMDPNGEHDAYFRIPFLRPPEVLAELVNRLAAAWTELQRHGPYDDLPLRPVV</sequence>
<evidence type="ECO:0000256" key="3">
    <source>
        <dbReference type="ARBA" id="ARBA00023015"/>
    </source>
</evidence>
<organism evidence="8 9">
    <name type="scientific">Saccharomonospora azurea NA-128</name>
    <dbReference type="NCBI Taxonomy" id="882081"/>
    <lineage>
        <taxon>Bacteria</taxon>
        <taxon>Bacillati</taxon>
        <taxon>Actinomycetota</taxon>
        <taxon>Actinomycetes</taxon>
        <taxon>Pseudonocardiales</taxon>
        <taxon>Pseudonocardiaceae</taxon>
        <taxon>Saccharomonospora</taxon>
    </lineage>
</organism>
<evidence type="ECO:0000256" key="4">
    <source>
        <dbReference type="ARBA" id="ARBA00023125"/>
    </source>
</evidence>
<dbReference type="PANTHER" id="PTHR46577:SF1">
    <property type="entry name" value="HTH-TYPE TRANSCRIPTIONAL REGULATORY PROTEIN GABR"/>
    <property type="match status" value="1"/>
</dbReference>
<keyword evidence="8" id="KW-0032">Aminotransferase</keyword>
<dbReference type="SMART" id="SM00345">
    <property type="entry name" value="HTH_GNTR"/>
    <property type="match status" value="1"/>
</dbReference>
<evidence type="ECO:0000256" key="2">
    <source>
        <dbReference type="ARBA" id="ARBA00022898"/>
    </source>
</evidence>
<dbReference type="AlphaFoldDB" id="H8G609"/>
<keyword evidence="9" id="KW-1185">Reference proteome</keyword>
<evidence type="ECO:0000259" key="7">
    <source>
        <dbReference type="PROSITE" id="PS50949"/>
    </source>
</evidence>
<dbReference type="Pfam" id="PF00155">
    <property type="entry name" value="Aminotran_1_2"/>
    <property type="match status" value="1"/>
</dbReference>
<dbReference type="InterPro" id="IPR004839">
    <property type="entry name" value="Aminotransferase_I/II_large"/>
</dbReference>
<keyword evidence="5" id="KW-0804">Transcription</keyword>
<keyword evidence="3" id="KW-0805">Transcription regulation</keyword>
<dbReference type="InterPro" id="IPR036390">
    <property type="entry name" value="WH_DNA-bd_sf"/>
</dbReference>
<dbReference type="Gene3D" id="3.40.640.10">
    <property type="entry name" value="Type I PLP-dependent aspartate aminotransferase-like (Major domain)"/>
    <property type="match status" value="1"/>
</dbReference>
<protein>
    <submittedName>
        <fullName evidence="8">Transcriptional regulator with HTH domain and aminotransferase domain</fullName>
    </submittedName>
</protein>
<dbReference type="InterPro" id="IPR051446">
    <property type="entry name" value="HTH_trans_reg/aminotransferase"/>
</dbReference>
<keyword evidence="4" id="KW-0238">DNA-binding</keyword>
<dbReference type="Gene3D" id="1.10.10.10">
    <property type="entry name" value="Winged helix-like DNA-binding domain superfamily/Winged helix DNA-binding domain"/>
    <property type="match status" value="1"/>
</dbReference>
<proteinExistence type="inferred from homology"/>
<feature type="region of interest" description="Disordered" evidence="6">
    <location>
        <begin position="82"/>
        <end position="106"/>
    </location>
</feature>
<dbReference type="InterPro" id="IPR015422">
    <property type="entry name" value="PyrdxlP-dep_Trfase_small"/>
</dbReference>
<dbReference type="SUPFAM" id="SSF53383">
    <property type="entry name" value="PLP-dependent transferases"/>
    <property type="match status" value="1"/>
</dbReference>
<evidence type="ECO:0000256" key="5">
    <source>
        <dbReference type="ARBA" id="ARBA00023163"/>
    </source>
</evidence>
<accession>H8G609</accession>
<dbReference type="CDD" id="cd00609">
    <property type="entry name" value="AAT_like"/>
    <property type="match status" value="1"/>
</dbReference>
<dbReference type="Pfam" id="PF00392">
    <property type="entry name" value="GntR"/>
    <property type="match status" value="1"/>
</dbReference>
<dbReference type="InterPro" id="IPR000524">
    <property type="entry name" value="Tscrpt_reg_HTH_GntR"/>
</dbReference>
<dbReference type="InterPro" id="IPR015421">
    <property type="entry name" value="PyrdxlP-dep_Trfase_major"/>
</dbReference>
<reference evidence="8 9" key="1">
    <citation type="journal article" date="2012" name="Stand. Genomic Sci.">
        <title>Genome sequence of the soil bacterium Saccharomonospora azurea type strain (NA-128(T)).</title>
        <authorList>
            <person name="Klenk H.P."/>
            <person name="Held B."/>
            <person name="Lucas S."/>
            <person name="Lapidus A."/>
            <person name="Copeland A."/>
            <person name="Hammon N."/>
            <person name="Pitluck S."/>
            <person name="Goodwin L.A."/>
            <person name="Han C."/>
            <person name="Tapia R."/>
            <person name="Brambilla E.M."/>
            <person name="Potter G."/>
            <person name="Land M."/>
            <person name="Ivanova N."/>
            <person name="Rohde M."/>
            <person name="Goker M."/>
            <person name="Detter J.C."/>
            <person name="Kyrpides N.C."/>
            <person name="Woyke T."/>
        </authorList>
    </citation>
    <scope>NUCLEOTIDE SEQUENCE [LARGE SCALE GENOMIC DNA]</scope>
    <source>
        <strain evidence="8 9">NA-128</strain>
    </source>
</reference>
<dbReference type="OrthoDB" id="199743at2"/>
<dbReference type="RefSeq" id="WP_005445215.1">
    <property type="nucleotide sequence ID" value="NZ_CM001466.1"/>
</dbReference>
<evidence type="ECO:0000313" key="9">
    <source>
        <dbReference type="Proteomes" id="UP000004705"/>
    </source>
</evidence>
<comment type="similarity">
    <text evidence="1">In the C-terminal section; belongs to the class-I pyridoxal-phosphate-dependent aminotransferase family.</text>
</comment>
<evidence type="ECO:0000313" key="8">
    <source>
        <dbReference type="EMBL" id="EHY91286.1"/>
    </source>
</evidence>
<dbReference type="SUPFAM" id="SSF46785">
    <property type="entry name" value="Winged helix' DNA-binding domain"/>
    <property type="match status" value="1"/>
</dbReference>
<evidence type="ECO:0000256" key="6">
    <source>
        <dbReference type="SAM" id="MobiDB-lite"/>
    </source>
</evidence>
<dbReference type="PRINTS" id="PR00035">
    <property type="entry name" value="HTHGNTR"/>
</dbReference>
<dbReference type="PROSITE" id="PS50949">
    <property type="entry name" value="HTH_GNTR"/>
    <property type="match status" value="1"/>
</dbReference>
<dbReference type="InterPro" id="IPR015424">
    <property type="entry name" value="PyrdxlP-dep_Trfase"/>
</dbReference>
<dbReference type="CDD" id="cd07377">
    <property type="entry name" value="WHTH_GntR"/>
    <property type="match status" value="1"/>
</dbReference>
<dbReference type="EMBL" id="CM001466">
    <property type="protein sequence ID" value="EHY91286.1"/>
    <property type="molecule type" value="Genomic_DNA"/>
</dbReference>
<dbReference type="InterPro" id="IPR036388">
    <property type="entry name" value="WH-like_DNA-bd_sf"/>
</dbReference>
<keyword evidence="8" id="KW-0808">Transferase</keyword>
<dbReference type="GO" id="GO:0030170">
    <property type="term" value="F:pyridoxal phosphate binding"/>
    <property type="evidence" value="ECO:0007669"/>
    <property type="project" value="InterPro"/>
</dbReference>
<dbReference type="GO" id="GO:0008483">
    <property type="term" value="F:transaminase activity"/>
    <property type="evidence" value="ECO:0007669"/>
    <property type="project" value="UniProtKB-KW"/>
</dbReference>
<keyword evidence="2" id="KW-0663">Pyridoxal phosphate</keyword>
<name>H8G609_9PSEU</name>
<dbReference type="Gene3D" id="3.90.1150.10">
    <property type="entry name" value="Aspartate Aminotransferase, domain 1"/>
    <property type="match status" value="1"/>
</dbReference>
<feature type="domain" description="HTH gntR-type" evidence="7">
    <location>
        <begin position="26"/>
        <end position="94"/>
    </location>
</feature>